<evidence type="ECO:0000256" key="2">
    <source>
        <dbReference type="ARBA" id="ARBA00008141"/>
    </source>
</evidence>
<evidence type="ECO:0000256" key="8">
    <source>
        <dbReference type="SAM" id="Phobius"/>
    </source>
</evidence>
<feature type="transmembrane region" description="Helical" evidence="8">
    <location>
        <begin position="374"/>
        <end position="399"/>
    </location>
</feature>
<keyword evidence="4" id="KW-0130">Cell adhesion</keyword>
<feature type="transmembrane region" description="Helical" evidence="8">
    <location>
        <begin position="343"/>
        <end position="365"/>
    </location>
</feature>
<comment type="similarity">
    <text evidence="2">Belongs to the ninjurin family.</text>
</comment>
<keyword evidence="3 8" id="KW-0812">Transmembrane</keyword>
<feature type="compositionally biased region" description="Polar residues" evidence="7">
    <location>
        <begin position="42"/>
        <end position="60"/>
    </location>
</feature>
<dbReference type="GeneID" id="115255446"/>
<evidence type="ECO:0000256" key="6">
    <source>
        <dbReference type="ARBA" id="ARBA00023136"/>
    </source>
</evidence>
<name>A0ABM1ZRC1_AEDAL</name>
<reference evidence="10" key="1">
    <citation type="journal article" date="2015" name="Proc. Natl. Acad. Sci. U.S.A.">
        <title>Genome sequence of the Asian Tiger mosquito, Aedes albopictus, reveals insights into its biology, genetics, and evolution.</title>
        <authorList>
            <person name="Chen X.G."/>
            <person name="Jiang X."/>
            <person name="Gu J."/>
            <person name="Xu M."/>
            <person name="Wu Y."/>
            <person name="Deng Y."/>
            <person name="Zhang C."/>
            <person name="Bonizzoni M."/>
            <person name="Dermauw W."/>
            <person name="Vontas J."/>
            <person name="Armbruster P."/>
            <person name="Huang X."/>
            <person name="Yang Y."/>
            <person name="Zhang H."/>
            <person name="He W."/>
            <person name="Peng H."/>
            <person name="Liu Y."/>
            <person name="Wu K."/>
            <person name="Chen J."/>
            <person name="Lirakis M."/>
            <person name="Topalis P."/>
            <person name="Van Leeuwen T."/>
            <person name="Hall A.B."/>
            <person name="Jiang X."/>
            <person name="Thorpe C."/>
            <person name="Mueller R.L."/>
            <person name="Sun C."/>
            <person name="Waterhouse R.M."/>
            <person name="Yan G."/>
            <person name="Tu Z.J."/>
            <person name="Fang X."/>
            <person name="James A.A."/>
        </authorList>
    </citation>
    <scope>NUCLEOTIDE SEQUENCE [LARGE SCALE GENOMIC DNA]</scope>
    <source>
        <strain evidence="10">Foshan</strain>
    </source>
</reference>
<feature type="region of interest" description="Disordered" evidence="7">
    <location>
        <begin position="30"/>
        <end position="60"/>
    </location>
</feature>
<feature type="transmembrane region" description="Helical" evidence="8">
    <location>
        <begin position="185"/>
        <end position="213"/>
    </location>
</feature>
<evidence type="ECO:0000313" key="9">
    <source>
        <dbReference type="EnsemblMetazoa" id="AALFPA23_020970.P30933"/>
    </source>
</evidence>
<protein>
    <submittedName>
        <fullName evidence="9">Uncharacterized protein</fullName>
    </submittedName>
</protein>
<keyword evidence="5 8" id="KW-1133">Transmembrane helix</keyword>
<proteinExistence type="inferred from homology"/>
<evidence type="ECO:0000313" key="10">
    <source>
        <dbReference type="Proteomes" id="UP000069940"/>
    </source>
</evidence>
<keyword evidence="10" id="KW-1185">Reference proteome</keyword>
<evidence type="ECO:0000256" key="1">
    <source>
        <dbReference type="ARBA" id="ARBA00004141"/>
    </source>
</evidence>
<feature type="transmembrane region" description="Helical" evidence="8">
    <location>
        <begin position="268"/>
        <end position="293"/>
    </location>
</feature>
<dbReference type="EnsemblMetazoa" id="AALFPA23_020970.R30933">
    <property type="protein sequence ID" value="AALFPA23_020970.P30933"/>
    <property type="gene ID" value="AALFPA23_020970"/>
</dbReference>
<dbReference type="Pfam" id="PF04923">
    <property type="entry name" value="Ninjurin"/>
    <property type="match status" value="2"/>
</dbReference>
<evidence type="ECO:0000256" key="7">
    <source>
        <dbReference type="SAM" id="MobiDB-lite"/>
    </source>
</evidence>
<evidence type="ECO:0000256" key="3">
    <source>
        <dbReference type="ARBA" id="ARBA00022692"/>
    </source>
</evidence>
<accession>A0ABM1ZRC1</accession>
<evidence type="ECO:0000256" key="4">
    <source>
        <dbReference type="ARBA" id="ARBA00022889"/>
    </source>
</evidence>
<dbReference type="Proteomes" id="UP000069940">
    <property type="component" value="Unassembled WGS sequence"/>
</dbReference>
<comment type="subcellular location">
    <subcellularLocation>
        <location evidence="1">Membrane</location>
        <topology evidence="1">Multi-pass membrane protein</topology>
    </subcellularLocation>
</comment>
<evidence type="ECO:0000256" key="5">
    <source>
        <dbReference type="ARBA" id="ARBA00022989"/>
    </source>
</evidence>
<dbReference type="RefSeq" id="XP_062710618.1">
    <property type="nucleotide sequence ID" value="XM_062854634.1"/>
</dbReference>
<dbReference type="PANTHER" id="PTHR12316">
    <property type="entry name" value="NINJURIN-RELATED"/>
    <property type="match status" value="1"/>
</dbReference>
<reference evidence="9" key="2">
    <citation type="submission" date="2025-05" db="UniProtKB">
        <authorList>
            <consortium name="EnsemblMetazoa"/>
        </authorList>
    </citation>
    <scope>IDENTIFICATION</scope>
    <source>
        <strain evidence="9">Foshan</strain>
    </source>
</reference>
<sequence>MGVKNKIFLLGFSAGAIPFLNESMTYQVTEEDAGDEPADQPALQQRDTSQASNNGNYQSNLALSSTPVFARSKSDLNMANSDSVSNSPTTSSGYVEPHALGYSSTTMVPVTRPTTSRIRRAASILPPIPPRDMDVVTHRRVNSNSEANPYDFSKSIAESAMDISLLTANANQLRLLITYNQGSQTYMACITFIIMSLVLQMLVAVTMIIVSLMKQNLMDTTRQKLKIITSVGVAIITMINILVASLVVAETPSSSMSARAGTIMMMEAMPATLAATVASTTAMPLITSTIGAVSASTVGSSTVETLLDGGLSTLASNLLANITARFPEPTSRPPGFCRQKHKYYAKLSIDTGLLVTTLIQLRLVLRADKESYPILVYVLLGLITLSLVFQVLIMMLYIFVHYFKNRADYPKTKFVITEMIFIVTILNAVCAVLLEALLEPK</sequence>
<organism evidence="9 10">
    <name type="scientific">Aedes albopictus</name>
    <name type="common">Asian tiger mosquito</name>
    <name type="synonym">Stegomyia albopicta</name>
    <dbReference type="NCBI Taxonomy" id="7160"/>
    <lineage>
        <taxon>Eukaryota</taxon>
        <taxon>Metazoa</taxon>
        <taxon>Ecdysozoa</taxon>
        <taxon>Arthropoda</taxon>
        <taxon>Hexapoda</taxon>
        <taxon>Insecta</taxon>
        <taxon>Pterygota</taxon>
        <taxon>Neoptera</taxon>
        <taxon>Endopterygota</taxon>
        <taxon>Diptera</taxon>
        <taxon>Nematocera</taxon>
        <taxon>Culicoidea</taxon>
        <taxon>Culicidae</taxon>
        <taxon>Culicinae</taxon>
        <taxon>Aedini</taxon>
        <taxon>Aedes</taxon>
        <taxon>Stegomyia</taxon>
    </lineage>
</organism>
<keyword evidence="6 8" id="KW-0472">Membrane</keyword>
<dbReference type="InterPro" id="IPR007007">
    <property type="entry name" value="Ninjurin"/>
</dbReference>
<dbReference type="PANTHER" id="PTHR12316:SF1">
    <property type="entry name" value="NINJURIN-B"/>
    <property type="match status" value="1"/>
</dbReference>
<feature type="transmembrane region" description="Helical" evidence="8">
    <location>
        <begin position="419"/>
        <end position="438"/>
    </location>
</feature>
<feature type="transmembrane region" description="Helical" evidence="8">
    <location>
        <begin position="225"/>
        <end position="248"/>
    </location>
</feature>